<evidence type="ECO:0000313" key="1">
    <source>
        <dbReference type="EMBL" id="OTF74306.1"/>
    </source>
</evidence>
<dbReference type="GO" id="GO:0016779">
    <property type="term" value="F:nucleotidyltransferase activity"/>
    <property type="evidence" value="ECO:0007669"/>
    <property type="project" value="TreeGrafter"/>
</dbReference>
<dbReference type="PANTHER" id="PTHR12271">
    <property type="entry name" value="POLY A POLYMERASE CID PAP -RELATED"/>
    <property type="match status" value="1"/>
</dbReference>
<comment type="caution">
    <text evidence="1">The sequence shown here is derived from an EMBL/GenBank/DDBJ whole genome shotgun (WGS) entry which is preliminary data.</text>
</comment>
<reference evidence="1 2" key="1">
    <citation type="submission" date="2017-03" db="EMBL/GenBank/DDBJ databases">
        <title>Genome Survey of Euroglyphus maynei.</title>
        <authorList>
            <person name="Arlian L.G."/>
            <person name="Morgan M.S."/>
            <person name="Rider S.D."/>
        </authorList>
    </citation>
    <scope>NUCLEOTIDE SEQUENCE [LARGE SCALE GENOMIC DNA]</scope>
    <source>
        <strain evidence="1">Arlian Lab</strain>
        <tissue evidence="1">Whole body</tissue>
    </source>
</reference>
<gene>
    <name evidence="1" type="ORF">BLA29_010218</name>
</gene>
<evidence type="ECO:0000313" key="2">
    <source>
        <dbReference type="Proteomes" id="UP000194236"/>
    </source>
</evidence>
<proteinExistence type="predicted"/>
<keyword evidence="2" id="KW-1185">Reference proteome</keyword>
<dbReference type="SUPFAM" id="SSF81631">
    <property type="entry name" value="PAP/OAS1 substrate-binding domain"/>
    <property type="match status" value="1"/>
</dbReference>
<dbReference type="Proteomes" id="UP000194236">
    <property type="component" value="Unassembled WGS sequence"/>
</dbReference>
<feature type="non-terminal residue" evidence="1">
    <location>
        <position position="137"/>
    </location>
</feature>
<sequence length="137" mass="15951">MRVPLLRLTIFSDIWEINEYSESIKLSIKCDLNVNCAIGLANTRLIRFLCKLDARFMSVVLLVRLWLKNIVDEQIRLSSYAATLLVLFYFQQKSIFPAIEYLIELSSSPYPLYTNACRTDFCTNIRIVTENLPHHIC</sequence>
<dbReference type="OrthoDB" id="407432at2759"/>
<dbReference type="GO" id="GO:0031123">
    <property type="term" value="P:RNA 3'-end processing"/>
    <property type="evidence" value="ECO:0007669"/>
    <property type="project" value="TreeGrafter"/>
</dbReference>
<dbReference type="EMBL" id="MUJZ01047735">
    <property type="protein sequence ID" value="OTF74306.1"/>
    <property type="molecule type" value="Genomic_DNA"/>
</dbReference>
<accession>A0A1Y3B3Z8</accession>
<organism evidence="1 2">
    <name type="scientific">Euroglyphus maynei</name>
    <name type="common">Mayne's house dust mite</name>
    <dbReference type="NCBI Taxonomy" id="6958"/>
    <lineage>
        <taxon>Eukaryota</taxon>
        <taxon>Metazoa</taxon>
        <taxon>Ecdysozoa</taxon>
        <taxon>Arthropoda</taxon>
        <taxon>Chelicerata</taxon>
        <taxon>Arachnida</taxon>
        <taxon>Acari</taxon>
        <taxon>Acariformes</taxon>
        <taxon>Sarcoptiformes</taxon>
        <taxon>Astigmata</taxon>
        <taxon>Psoroptidia</taxon>
        <taxon>Analgoidea</taxon>
        <taxon>Pyroglyphidae</taxon>
        <taxon>Pyroglyphinae</taxon>
        <taxon>Euroglyphus</taxon>
    </lineage>
</organism>
<protein>
    <submittedName>
        <fullName evidence="1">Uncharacterized protein</fullName>
    </submittedName>
</protein>
<dbReference type="Gene3D" id="1.10.1410.10">
    <property type="match status" value="1"/>
</dbReference>
<dbReference type="AlphaFoldDB" id="A0A1Y3B3Z8"/>
<dbReference type="PANTHER" id="PTHR12271:SF40">
    <property type="entry name" value="POLY(A) RNA POLYMERASE GLD2"/>
    <property type="match status" value="1"/>
</dbReference>
<name>A0A1Y3B3Z8_EURMA</name>